<keyword evidence="1" id="KW-0812">Transmembrane</keyword>
<dbReference type="AlphaFoldDB" id="M3FQL2"/>
<evidence type="ECO:0000256" key="1">
    <source>
        <dbReference type="SAM" id="Phobius"/>
    </source>
</evidence>
<accession>M3FQL2</accession>
<gene>
    <name evidence="2" type="ORF">LEP1GSC188_0172</name>
</gene>
<keyword evidence="1" id="KW-1133">Transmembrane helix</keyword>
<evidence type="ECO:0000313" key="2">
    <source>
        <dbReference type="EMBL" id="EMF82597.1"/>
    </source>
</evidence>
<organism evidence="2 3">
    <name type="scientific">Leptospira weilii serovar Topaz str. LT2116</name>
    <dbReference type="NCBI Taxonomy" id="1088540"/>
    <lineage>
        <taxon>Bacteria</taxon>
        <taxon>Pseudomonadati</taxon>
        <taxon>Spirochaetota</taxon>
        <taxon>Spirochaetia</taxon>
        <taxon>Leptospirales</taxon>
        <taxon>Leptospiraceae</taxon>
        <taxon>Leptospira</taxon>
    </lineage>
</organism>
<keyword evidence="1" id="KW-0472">Membrane</keyword>
<name>M3FQL2_9LEPT</name>
<protein>
    <submittedName>
        <fullName evidence="2">Signal transduction four helix bundle sensory module</fullName>
    </submittedName>
</protein>
<feature type="transmembrane region" description="Helical" evidence="1">
    <location>
        <begin position="6"/>
        <end position="26"/>
    </location>
</feature>
<reference evidence="2 3" key="1">
    <citation type="submission" date="2013-01" db="EMBL/GenBank/DDBJ databases">
        <authorList>
            <person name="Harkins D.M."/>
            <person name="Durkin A.S."/>
            <person name="Brinkac L.M."/>
            <person name="Haft D.H."/>
            <person name="Selengut J.D."/>
            <person name="Sanka R."/>
            <person name="DePew J."/>
            <person name="Purushe J."/>
            <person name="Tulsiani S.M."/>
            <person name="Graham G.C."/>
            <person name="Burns M.-A."/>
            <person name="Dohnt M.F."/>
            <person name="Smythe L.D."/>
            <person name="McKay D.B."/>
            <person name="Craig S.B."/>
            <person name="Vinetz J.M."/>
            <person name="Sutton G.G."/>
            <person name="Nierman W.C."/>
            <person name="Fouts D.E."/>
        </authorList>
    </citation>
    <scope>NUCLEOTIDE SEQUENCE [LARGE SCALE GENOMIC DNA]</scope>
    <source>
        <strain evidence="2 3">LT2116</strain>
    </source>
</reference>
<proteinExistence type="predicted"/>
<comment type="caution">
    <text evidence="2">The sequence shown here is derived from an EMBL/GenBank/DDBJ whole genome shotgun (WGS) entry which is preliminary data.</text>
</comment>
<dbReference type="EMBL" id="AHOR02000019">
    <property type="protein sequence ID" value="EMF82597.1"/>
    <property type="molecule type" value="Genomic_DNA"/>
</dbReference>
<evidence type="ECO:0000313" key="3">
    <source>
        <dbReference type="Proteomes" id="UP000011770"/>
    </source>
</evidence>
<sequence length="188" mass="21624">MRFSFGVIIGVFILSSALIVYNTFIYRKTIRLMIENSQPKFQLMNLTLEKLILTELTLSSKVSTIDALLSEEENKKVRTLLDEIKKNNVTFREFSLEASELENLKIFEEGLENLSQYAETIHSLGKENKRQEAQILYVRGINPLSASLRKTIKVLIEFEAAHSRKSEDVAETQLTFSLYMICALSFFL</sequence>
<dbReference type="Proteomes" id="UP000011770">
    <property type="component" value="Unassembled WGS sequence"/>
</dbReference>